<feature type="transmembrane region" description="Helical" evidence="1">
    <location>
        <begin position="109"/>
        <end position="131"/>
    </location>
</feature>
<dbReference type="EMBL" id="FONN01000006">
    <property type="protein sequence ID" value="SFE74758.1"/>
    <property type="molecule type" value="Genomic_DNA"/>
</dbReference>
<keyword evidence="1" id="KW-0812">Transmembrane</keyword>
<reference evidence="3" key="1">
    <citation type="submission" date="2016-10" db="EMBL/GenBank/DDBJ databases">
        <authorList>
            <person name="Varghese N."/>
            <person name="Submissions S."/>
        </authorList>
    </citation>
    <scope>NUCLEOTIDE SEQUENCE [LARGE SCALE GENOMIC DNA]</scope>
    <source>
        <strain evidence="3">CGMCC 1.10223</strain>
    </source>
</reference>
<protein>
    <submittedName>
        <fullName evidence="2">Uncharacterized protein</fullName>
    </submittedName>
</protein>
<feature type="transmembrane region" description="Helical" evidence="1">
    <location>
        <begin position="183"/>
        <end position="203"/>
    </location>
</feature>
<dbReference type="AlphaFoldDB" id="A0A1I2D2K8"/>
<gene>
    <name evidence="2" type="ORF">SAMN04487969_10667</name>
</gene>
<dbReference type="Proteomes" id="UP000183410">
    <property type="component" value="Unassembled WGS sequence"/>
</dbReference>
<proteinExistence type="predicted"/>
<accession>A0A1I2D2K8</accession>
<feature type="transmembrane region" description="Helical" evidence="1">
    <location>
        <begin position="17"/>
        <end position="37"/>
    </location>
</feature>
<name>A0A1I2D2K8_9BACL</name>
<keyword evidence="1" id="KW-1133">Transmembrane helix</keyword>
<evidence type="ECO:0000313" key="3">
    <source>
        <dbReference type="Proteomes" id="UP000183410"/>
    </source>
</evidence>
<keyword evidence="1" id="KW-0472">Membrane</keyword>
<organism evidence="2 3">
    <name type="scientific">Paenibacillus algorifonticola</name>
    <dbReference type="NCBI Taxonomy" id="684063"/>
    <lineage>
        <taxon>Bacteria</taxon>
        <taxon>Bacillati</taxon>
        <taxon>Bacillota</taxon>
        <taxon>Bacilli</taxon>
        <taxon>Bacillales</taxon>
        <taxon>Paenibacillaceae</taxon>
        <taxon>Paenibacillus</taxon>
    </lineage>
</organism>
<feature type="transmembrane region" description="Helical" evidence="1">
    <location>
        <begin position="57"/>
        <end position="78"/>
    </location>
</feature>
<evidence type="ECO:0000256" key="1">
    <source>
        <dbReference type="SAM" id="Phobius"/>
    </source>
</evidence>
<sequence>MSNISNKLNFGERSGRLVLITAVLGVLGAGYFKILKFTLNNLANKIYLSFFISYEHIIAACMLSSAFLILVYAIYYCYCEFAALNYTNRDEGNNEALQVMHKADLAYNYVFKFSSLAFILSGITIVMYINIVGFLSLQYLVMGVTIFLFLLFLFFLAFKNIRQELCKSLVSLKNYIISNRGKIASWFITTFIIIYFIFITMSFSQTTVFTTEFSNKSSAPIKFHFENSVPDKITLQFYFVDKDNNEHLTKQTEIETSQFRRSFIEVTEQSQQSKESSIITFLNDEMSKSQDAYIAEDSHYDYNYELNSIDYLKKGKNFVIILFNKNSMNNNKNYRIVNQIDINENGDVIINQDKFQEKF</sequence>
<dbReference type="RefSeq" id="WP_046231794.1">
    <property type="nucleotide sequence ID" value="NZ_FONN01000006.1"/>
</dbReference>
<evidence type="ECO:0000313" key="2">
    <source>
        <dbReference type="EMBL" id="SFE74758.1"/>
    </source>
</evidence>
<keyword evidence="3" id="KW-1185">Reference proteome</keyword>
<feature type="transmembrane region" description="Helical" evidence="1">
    <location>
        <begin position="137"/>
        <end position="158"/>
    </location>
</feature>
<dbReference type="OrthoDB" id="2620363at2"/>